<proteinExistence type="predicted"/>
<dbReference type="Proteomes" id="UP001152795">
    <property type="component" value="Unassembled WGS sequence"/>
</dbReference>
<reference evidence="2" key="1">
    <citation type="submission" date="2020-04" db="EMBL/GenBank/DDBJ databases">
        <authorList>
            <person name="Alioto T."/>
            <person name="Alioto T."/>
            <person name="Gomez Garrido J."/>
        </authorList>
    </citation>
    <scope>NUCLEOTIDE SEQUENCE</scope>
    <source>
        <strain evidence="2">A484AB</strain>
    </source>
</reference>
<dbReference type="AlphaFoldDB" id="A0A6S7GHU1"/>
<comment type="caution">
    <text evidence="2">The sequence shown here is derived from an EMBL/GenBank/DDBJ whole genome shotgun (WGS) entry which is preliminary data.</text>
</comment>
<evidence type="ECO:0000313" key="3">
    <source>
        <dbReference type="Proteomes" id="UP001152795"/>
    </source>
</evidence>
<evidence type="ECO:0000256" key="1">
    <source>
        <dbReference type="SAM" id="MobiDB-lite"/>
    </source>
</evidence>
<name>A0A6S7GHU1_PARCT</name>
<dbReference type="EMBL" id="CACRXK020001858">
    <property type="protein sequence ID" value="CAB3991478.1"/>
    <property type="molecule type" value="Genomic_DNA"/>
</dbReference>
<feature type="region of interest" description="Disordered" evidence="1">
    <location>
        <begin position="131"/>
        <end position="158"/>
    </location>
</feature>
<feature type="compositionally biased region" description="Polar residues" evidence="1">
    <location>
        <begin position="131"/>
        <end position="157"/>
    </location>
</feature>
<accession>A0A6S7GHU1</accession>
<evidence type="ECO:0000313" key="2">
    <source>
        <dbReference type="EMBL" id="CAB3991478.1"/>
    </source>
</evidence>
<sequence length="285" mass="31919">MCLSDIALDLLAKDHLSKSVVTESYNNALNRQWSSFLCLLALSSAISLPIEAYFPIPTTNESTSEEKKDSLSTMFNCTIQPRVTTKLNSDERIHIFRCALMPIDYSVPVLSGIDASSTEIRKTPSYAGKISQTLSAPQPSSGHQPSSALQPSSSGTQKVLKKRAVLDNLFPKKIKFAKQTGDEEAQIHNQQPKKWPSSSLVQKDIPTDIANYANASSLTDERKYHVLCIVWRPSATYTFPLDNDKRKFRFEWLNLFPWLAYSQKVDGAKTILIHNLYIAINLGHL</sequence>
<keyword evidence="3" id="KW-1185">Reference proteome</keyword>
<organism evidence="2 3">
    <name type="scientific">Paramuricea clavata</name>
    <name type="common">Red gorgonian</name>
    <name type="synonym">Violescent sea-whip</name>
    <dbReference type="NCBI Taxonomy" id="317549"/>
    <lineage>
        <taxon>Eukaryota</taxon>
        <taxon>Metazoa</taxon>
        <taxon>Cnidaria</taxon>
        <taxon>Anthozoa</taxon>
        <taxon>Octocorallia</taxon>
        <taxon>Malacalcyonacea</taxon>
        <taxon>Plexauridae</taxon>
        <taxon>Paramuricea</taxon>
    </lineage>
</organism>
<protein>
    <submittedName>
        <fullName evidence="2">Uncharacterized protein</fullName>
    </submittedName>
</protein>
<gene>
    <name evidence="2" type="ORF">PACLA_8A016358</name>
</gene>